<accession>A0A6A5W2X3</accession>
<protein>
    <submittedName>
        <fullName evidence="1">Uncharacterized protein</fullName>
    </submittedName>
</protein>
<sequence>MEKKYIFVIRRNDLRFTLRAWRRLAAFLIRRILRAAPKLFLHYVFTGPFLHRSLHQSRLVIIPTPSWAASLALAAVLVTAPSAIAQLSKTGNITLFSDTSCAEPVYVNSWTLGRDVCGAVDNSASSPTDVVF</sequence>
<evidence type="ECO:0000313" key="1">
    <source>
        <dbReference type="EMBL" id="KAF1979817.1"/>
    </source>
</evidence>
<gene>
    <name evidence="1" type="ORF">BU23DRAFT_106448</name>
</gene>
<dbReference type="AlphaFoldDB" id="A0A6A5W2X3"/>
<evidence type="ECO:0000313" key="2">
    <source>
        <dbReference type="Proteomes" id="UP000800036"/>
    </source>
</evidence>
<keyword evidence="2" id="KW-1185">Reference proteome</keyword>
<reference evidence="1" key="1">
    <citation type="journal article" date="2020" name="Stud. Mycol.">
        <title>101 Dothideomycetes genomes: a test case for predicting lifestyles and emergence of pathogens.</title>
        <authorList>
            <person name="Haridas S."/>
            <person name="Albert R."/>
            <person name="Binder M."/>
            <person name="Bloem J."/>
            <person name="Labutti K."/>
            <person name="Salamov A."/>
            <person name="Andreopoulos B."/>
            <person name="Baker S."/>
            <person name="Barry K."/>
            <person name="Bills G."/>
            <person name="Bluhm B."/>
            <person name="Cannon C."/>
            <person name="Castanera R."/>
            <person name="Culley D."/>
            <person name="Daum C."/>
            <person name="Ezra D."/>
            <person name="Gonzalez J."/>
            <person name="Henrissat B."/>
            <person name="Kuo A."/>
            <person name="Liang C."/>
            <person name="Lipzen A."/>
            <person name="Lutzoni F."/>
            <person name="Magnuson J."/>
            <person name="Mondo S."/>
            <person name="Nolan M."/>
            <person name="Ohm R."/>
            <person name="Pangilinan J."/>
            <person name="Park H.-J."/>
            <person name="Ramirez L."/>
            <person name="Alfaro M."/>
            <person name="Sun H."/>
            <person name="Tritt A."/>
            <person name="Yoshinaga Y."/>
            <person name="Zwiers L.-H."/>
            <person name="Turgeon B."/>
            <person name="Goodwin S."/>
            <person name="Spatafora J."/>
            <person name="Crous P."/>
            <person name="Grigoriev I."/>
        </authorList>
    </citation>
    <scope>NUCLEOTIDE SEQUENCE</scope>
    <source>
        <strain evidence="1">CBS 107.79</strain>
    </source>
</reference>
<name>A0A6A5W2X3_9PLEO</name>
<organism evidence="1 2">
    <name type="scientific">Bimuria novae-zelandiae CBS 107.79</name>
    <dbReference type="NCBI Taxonomy" id="1447943"/>
    <lineage>
        <taxon>Eukaryota</taxon>
        <taxon>Fungi</taxon>
        <taxon>Dikarya</taxon>
        <taxon>Ascomycota</taxon>
        <taxon>Pezizomycotina</taxon>
        <taxon>Dothideomycetes</taxon>
        <taxon>Pleosporomycetidae</taxon>
        <taxon>Pleosporales</taxon>
        <taxon>Massarineae</taxon>
        <taxon>Didymosphaeriaceae</taxon>
        <taxon>Bimuria</taxon>
    </lineage>
</organism>
<proteinExistence type="predicted"/>
<dbReference type="OrthoDB" id="5369591at2759"/>
<dbReference type="Proteomes" id="UP000800036">
    <property type="component" value="Unassembled WGS sequence"/>
</dbReference>
<dbReference type="EMBL" id="ML976657">
    <property type="protein sequence ID" value="KAF1979817.1"/>
    <property type="molecule type" value="Genomic_DNA"/>
</dbReference>